<dbReference type="EMBL" id="CAJHUC010000558">
    <property type="protein sequence ID" value="CAD7696853.1"/>
    <property type="molecule type" value="Genomic_DNA"/>
</dbReference>
<proteinExistence type="predicted"/>
<evidence type="ECO:0000256" key="2">
    <source>
        <dbReference type="ARBA" id="ARBA00022692"/>
    </source>
</evidence>
<keyword evidence="2 6" id="KW-0812">Transmembrane</keyword>
<evidence type="ECO:0000256" key="4">
    <source>
        <dbReference type="ARBA" id="ARBA00023136"/>
    </source>
</evidence>
<keyword evidence="4 6" id="KW-0472">Membrane</keyword>
<feature type="compositionally biased region" description="Basic and acidic residues" evidence="5">
    <location>
        <begin position="302"/>
        <end position="319"/>
    </location>
</feature>
<keyword evidence="8" id="KW-1185">Reference proteome</keyword>
<name>A0A8S1IRH0_9CHLO</name>
<feature type="transmembrane region" description="Helical" evidence="6">
    <location>
        <begin position="129"/>
        <end position="153"/>
    </location>
</feature>
<feature type="transmembrane region" description="Helical" evidence="6">
    <location>
        <begin position="52"/>
        <end position="75"/>
    </location>
</feature>
<dbReference type="AlphaFoldDB" id="A0A8S1IRH0"/>
<evidence type="ECO:0000256" key="1">
    <source>
        <dbReference type="ARBA" id="ARBA00004141"/>
    </source>
</evidence>
<dbReference type="SMART" id="SM01417">
    <property type="entry name" value="Solute_trans_a"/>
    <property type="match status" value="1"/>
</dbReference>
<organism evidence="7 8">
    <name type="scientific">Ostreobium quekettii</name>
    <dbReference type="NCBI Taxonomy" id="121088"/>
    <lineage>
        <taxon>Eukaryota</taxon>
        <taxon>Viridiplantae</taxon>
        <taxon>Chlorophyta</taxon>
        <taxon>core chlorophytes</taxon>
        <taxon>Ulvophyceae</taxon>
        <taxon>TCBD clade</taxon>
        <taxon>Bryopsidales</taxon>
        <taxon>Ostreobineae</taxon>
        <taxon>Ostreobiaceae</taxon>
        <taxon>Ostreobium</taxon>
    </lineage>
</organism>
<evidence type="ECO:0008006" key="9">
    <source>
        <dbReference type="Google" id="ProtNLM"/>
    </source>
</evidence>
<feature type="transmembrane region" description="Helical" evidence="6">
    <location>
        <begin position="20"/>
        <end position="40"/>
    </location>
</feature>
<evidence type="ECO:0000313" key="8">
    <source>
        <dbReference type="Proteomes" id="UP000708148"/>
    </source>
</evidence>
<feature type="transmembrane region" description="Helical" evidence="6">
    <location>
        <begin position="96"/>
        <end position="117"/>
    </location>
</feature>
<dbReference type="OrthoDB" id="5348404at2759"/>
<sequence length="319" mass="36145">MNMHETIRALKHPSILQGVLGYVILRPLTVLAAIGAKTLRIYRDSQIRPDGVWFWTGLINSFSQCWAIYCLIMFYRATKHELKPIRPVAKFMLIKSIVFLTYWQSLMLSFAVKAGWISTNVAAYDAKDVAAGVQELIICIEMFIAALMFAYVFPPKDYMDPDAPSAGFFNNLRSMFDMRDVMRDVTDVVDADVSRTKERFANLTSRVVHTSGSFFKSPLEFFKWKRWRKSRCRHGRPGDAHLDSEAPLLRLYESIDWSLTLPSGLEEAIRREELGERQRGALAGAGPQVAEGRPAVGLGVVDEEKPEKGGDEKSEKEQT</sequence>
<feature type="region of interest" description="Disordered" evidence="5">
    <location>
        <begin position="279"/>
        <end position="319"/>
    </location>
</feature>
<evidence type="ECO:0000256" key="5">
    <source>
        <dbReference type="SAM" id="MobiDB-lite"/>
    </source>
</evidence>
<keyword evidence="3 6" id="KW-1133">Transmembrane helix</keyword>
<protein>
    <recommendedName>
        <fullName evidence="9">Organic solute transporter Ostalpha-domain-containing protein</fullName>
    </recommendedName>
</protein>
<dbReference type="Pfam" id="PF03619">
    <property type="entry name" value="Solute_trans_a"/>
    <property type="match status" value="1"/>
</dbReference>
<gene>
    <name evidence="7" type="ORF">OSTQU699_LOCUS2214</name>
</gene>
<dbReference type="InterPro" id="IPR005178">
    <property type="entry name" value="Ostalpha/TMEM184C"/>
</dbReference>
<evidence type="ECO:0000256" key="6">
    <source>
        <dbReference type="SAM" id="Phobius"/>
    </source>
</evidence>
<dbReference type="GO" id="GO:0016020">
    <property type="term" value="C:membrane"/>
    <property type="evidence" value="ECO:0007669"/>
    <property type="project" value="UniProtKB-SubCell"/>
</dbReference>
<accession>A0A8S1IRH0</accession>
<comment type="subcellular location">
    <subcellularLocation>
        <location evidence="1">Membrane</location>
        <topology evidence="1">Multi-pass membrane protein</topology>
    </subcellularLocation>
</comment>
<dbReference type="PANTHER" id="PTHR23423">
    <property type="entry name" value="ORGANIC SOLUTE TRANSPORTER-RELATED"/>
    <property type="match status" value="1"/>
</dbReference>
<evidence type="ECO:0000256" key="3">
    <source>
        <dbReference type="ARBA" id="ARBA00022989"/>
    </source>
</evidence>
<comment type="caution">
    <text evidence="7">The sequence shown here is derived from an EMBL/GenBank/DDBJ whole genome shotgun (WGS) entry which is preliminary data.</text>
</comment>
<evidence type="ECO:0000313" key="7">
    <source>
        <dbReference type="EMBL" id="CAD7696853.1"/>
    </source>
</evidence>
<dbReference type="Proteomes" id="UP000708148">
    <property type="component" value="Unassembled WGS sequence"/>
</dbReference>
<reference evidence="7" key="1">
    <citation type="submission" date="2020-12" db="EMBL/GenBank/DDBJ databases">
        <authorList>
            <person name="Iha C."/>
        </authorList>
    </citation>
    <scope>NUCLEOTIDE SEQUENCE</scope>
</reference>